<name>A0A131XLU7_9ACAR</name>
<evidence type="ECO:0000313" key="3">
    <source>
        <dbReference type="EMBL" id="JAP67165.1"/>
    </source>
</evidence>
<feature type="region of interest" description="Disordered" evidence="1">
    <location>
        <begin position="25"/>
        <end position="63"/>
    </location>
</feature>
<organism evidence="3">
    <name type="scientific">Hyalomma excavatum</name>
    <dbReference type="NCBI Taxonomy" id="257692"/>
    <lineage>
        <taxon>Eukaryota</taxon>
        <taxon>Metazoa</taxon>
        <taxon>Ecdysozoa</taxon>
        <taxon>Arthropoda</taxon>
        <taxon>Chelicerata</taxon>
        <taxon>Arachnida</taxon>
        <taxon>Acari</taxon>
        <taxon>Parasitiformes</taxon>
        <taxon>Ixodida</taxon>
        <taxon>Ixodoidea</taxon>
        <taxon>Ixodidae</taxon>
        <taxon>Hyalomminae</taxon>
        <taxon>Hyalomma</taxon>
    </lineage>
</organism>
<sequence length="119" mass="12934">MAYLRCLGLIVFVIVLAIITGSAYGQKDGSVRSKPTKPALTRAPGRSKSTKPVLLARGPARSKPTKPVLLARVPRVAIPRPSGPVPVVQMPRGPWKGVYIVYPPIDLRMAPTKVRWDTL</sequence>
<protein>
    <submittedName>
        <fullName evidence="3">Putative secreted peptide</fullName>
    </submittedName>
</protein>
<accession>A0A131XLU7</accession>
<reference evidence="3" key="1">
    <citation type="journal article" date="2017" name="Ticks Tick Borne Dis.">
        <title>An insight into the sialome of Hyalomma excavatum.</title>
        <authorList>
            <person name="Ribeiro J.M."/>
            <person name="Slovak M."/>
            <person name="Francischetti I.M."/>
        </authorList>
    </citation>
    <scope>NUCLEOTIDE SEQUENCE</scope>
    <source>
        <strain evidence="3">Samish</strain>
        <tissue evidence="3">Salivary glands</tissue>
    </source>
</reference>
<feature type="chain" id="PRO_5007283897" evidence="2">
    <location>
        <begin position="26"/>
        <end position="119"/>
    </location>
</feature>
<keyword evidence="2" id="KW-0732">Signal</keyword>
<evidence type="ECO:0000256" key="2">
    <source>
        <dbReference type="SAM" id="SignalP"/>
    </source>
</evidence>
<proteinExistence type="evidence at transcript level"/>
<evidence type="ECO:0000256" key="1">
    <source>
        <dbReference type="SAM" id="MobiDB-lite"/>
    </source>
</evidence>
<dbReference type="EMBL" id="GEFH01001416">
    <property type="protein sequence ID" value="JAP67165.1"/>
    <property type="molecule type" value="mRNA"/>
</dbReference>
<dbReference type="AlphaFoldDB" id="A0A131XLU7"/>
<feature type="signal peptide" evidence="2">
    <location>
        <begin position="1"/>
        <end position="25"/>
    </location>
</feature>